<dbReference type="GO" id="GO:0008933">
    <property type="term" value="F:peptidoglycan lytic transglycosylase activity"/>
    <property type="evidence" value="ECO:0007669"/>
    <property type="project" value="TreeGrafter"/>
</dbReference>
<dbReference type="Pfam" id="PF01471">
    <property type="entry name" value="PG_binding_1"/>
    <property type="match status" value="1"/>
</dbReference>
<dbReference type="KEGG" id="ptaw:DW352_16050"/>
<dbReference type="OrthoDB" id="9808544at2"/>
<dbReference type="PANTHER" id="PTHR30163">
    <property type="entry name" value="MEMBRANE-BOUND LYTIC MUREIN TRANSGLYCOSYLASE B"/>
    <property type="match status" value="1"/>
</dbReference>
<accession>A0A345ZYA8</accession>
<reference evidence="4 5" key="1">
    <citation type="submission" date="2018-07" db="EMBL/GenBank/DDBJ databases">
        <authorList>
            <person name="Quirk P.G."/>
            <person name="Krulwich T.A."/>
        </authorList>
    </citation>
    <scope>NUCLEOTIDE SEQUENCE [LARGE SCALE GENOMIC DNA]</scope>
    <source>
        <strain evidence="4 5">CC-BB4</strain>
    </source>
</reference>
<dbReference type="SUPFAM" id="SSF47090">
    <property type="entry name" value="PGBD-like"/>
    <property type="match status" value="1"/>
</dbReference>
<dbReference type="SUPFAM" id="SSF53955">
    <property type="entry name" value="Lysozyme-like"/>
    <property type="match status" value="1"/>
</dbReference>
<dbReference type="Proteomes" id="UP000254889">
    <property type="component" value="Chromosome"/>
</dbReference>
<dbReference type="Gene3D" id="1.10.8.350">
    <property type="entry name" value="Bacterial muramidase"/>
    <property type="match status" value="1"/>
</dbReference>
<evidence type="ECO:0000259" key="3">
    <source>
        <dbReference type="Pfam" id="PF13406"/>
    </source>
</evidence>
<dbReference type="Pfam" id="PF13406">
    <property type="entry name" value="SLT_2"/>
    <property type="match status" value="1"/>
</dbReference>
<feature type="chain" id="PRO_5017047131" evidence="1">
    <location>
        <begin position="27"/>
        <end position="407"/>
    </location>
</feature>
<evidence type="ECO:0000256" key="1">
    <source>
        <dbReference type="SAM" id="SignalP"/>
    </source>
</evidence>
<dbReference type="InterPro" id="IPR002477">
    <property type="entry name" value="Peptidoglycan-bd-like"/>
</dbReference>
<evidence type="ECO:0000259" key="2">
    <source>
        <dbReference type="Pfam" id="PF01471"/>
    </source>
</evidence>
<name>A0A345ZYA8_9HYPH</name>
<evidence type="ECO:0000313" key="5">
    <source>
        <dbReference type="Proteomes" id="UP000254889"/>
    </source>
</evidence>
<protein>
    <submittedName>
        <fullName evidence="4">Lytic murein transglycosylase</fullName>
    </submittedName>
</protein>
<dbReference type="AlphaFoldDB" id="A0A345ZYA8"/>
<proteinExistence type="predicted"/>
<dbReference type="InterPro" id="IPR023346">
    <property type="entry name" value="Lysozyme-like_dom_sf"/>
</dbReference>
<organism evidence="4 5">
    <name type="scientific">Pseudolabrys taiwanensis</name>
    <dbReference type="NCBI Taxonomy" id="331696"/>
    <lineage>
        <taxon>Bacteria</taxon>
        <taxon>Pseudomonadati</taxon>
        <taxon>Pseudomonadota</taxon>
        <taxon>Alphaproteobacteria</taxon>
        <taxon>Hyphomicrobiales</taxon>
        <taxon>Xanthobacteraceae</taxon>
        <taxon>Pseudolabrys</taxon>
    </lineage>
</organism>
<dbReference type="InterPro" id="IPR031304">
    <property type="entry name" value="SLT_2"/>
</dbReference>
<dbReference type="NCBIfam" id="TIGR02283">
    <property type="entry name" value="MltB_2"/>
    <property type="match status" value="1"/>
</dbReference>
<gene>
    <name evidence="4" type="ORF">DW352_16050</name>
</gene>
<dbReference type="PANTHER" id="PTHR30163:SF8">
    <property type="entry name" value="LYTIC MUREIN TRANSGLYCOSYLASE"/>
    <property type="match status" value="1"/>
</dbReference>
<keyword evidence="1" id="KW-0732">Signal</keyword>
<dbReference type="GO" id="GO:0009253">
    <property type="term" value="P:peptidoglycan catabolic process"/>
    <property type="evidence" value="ECO:0007669"/>
    <property type="project" value="TreeGrafter"/>
</dbReference>
<dbReference type="Gene3D" id="1.10.101.10">
    <property type="entry name" value="PGBD-like superfamily/PGBD"/>
    <property type="match status" value="1"/>
</dbReference>
<dbReference type="Gene3D" id="1.10.530.10">
    <property type="match status" value="1"/>
</dbReference>
<keyword evidence="5" id="KW-1185">Reference proteome</keyword>
<evidence type="ECO:0000313" key="4">
    <source>
        <dbReference type="EMBL" id="AXK81905.1"/>
    </source>
</evidence>
<feature type="domain" description="Transglycosylase SLT" evidence="3">
    <location>
        <begin position="34"/>
        <end position="325"/>
    </location>
</feature>
<sequence length="407" mass="45053">MRRTARTALRLVSLSLGMMLSAQALAVTCQSDVSFDRWLEDFKKEALANGIKPQVLAAASPYMKFEQRIVHRDRAQGVFNQSFLKFSDRLIPASRLQRGQAQISSHAALFAKVEKEFGVPAPILTAFWGLESDFGTNTGNSNVFGALATLAYDCRRPDYFRPQLMDALRIVQRGDLTVDEMMGGDWAGELGAMQFTASDYYKNALDYDGDGKRNLVKSTPDTVASAANFLKNLGWKRGEPWLQEVRLTKDLPWDQADLTIQLPVSQWKAWGVKPAYGALPADAMKASLLLPMGRKGPAFLAYENFQVLQGWNNSMVYVTTVAYFATRLAGAPPVHRGDPDIEVMQPNDVSELQRILLRMGEDIGEPDGKVGAKTRAAIKRAQLKVGLPADSYPTTELLQKLRASASR</sequence>
<feature type="domain" description="Peptidoglycan binding-like" evidence="2">
    <location>
        <begin position="347"/>
        <end position="401"/>
    </location>
</feature>
<dbReference type="InterPro" id="IPR036365">
    <property type="entry name" value="PGBD-like_sf"/>
</dbReference>
<feature type="signal peptide" evidence="1">
    <location>
        <begin position="1"/>
        <end position="26"/>
    </location>
</feature>
<dbReference type="InterPro" id="IPR011970">
    <property type="entry name" value="MltB_2"/>
</dbReference>
<dbReference type="InterPro" id="IPR036366">
    <property type="entry name" value="PGBDSf"/>
</dbReference>
<dbReference type="EMBL" id="CP031417">
    <property type="protein sequence ID" value="AXK81905.1"/>
    <property type="molecule type" value="Genomic_DNA"/>
</dbReference>
<dbReference type="InterPro" id="IPR043426">
    <property type="entry name" value="MltB-like"/>
</dbReference>